<reference evidence="6" key="3">
    <citation type="submission" date="2015-06" db="UniProtKB">
        <authorList>
            <consortium name="EnsemblMetazoa"/>
        </authorList>
    </citation>
    <scope>IDENTIFICATION</scope>
</reference>
<name>T1FNP7_HELRO</name>
<keyword evidence="7" id="KW-1185">Reference proteome</keyword>
<feature type="domain" description="Micro-fibrillar-associated protein 1 C-terminal" evidence="4">
    <location>
        <begin position="221"/>
        <end position="431"/>
    </location>
</feature>
<reference evidence="7" key="1">
    <citation type="submission" date="2012-12" db="EMBL/GenBank/DDBJ databases">
        <authorList>
            <person name="Hellsten U."/>
            <person name="Grimwood J."/>
            <person name="Chapman J.A."/>
            <person name="Shapiro H."/>
            <person name="Aerts A."/>
            <person name="Otillar R.P."/>
            <person name="Terry A.Y."/>
            <person name="Boore J.L."/>
            <person name="Simakov O."/>
            <person name="Marletaz F."/>
            <person name="Cho S.-J."/>
            <person name="Edsinger-Gonzales E."/>
            <person name="Havlak P."/>
            <person name="Kuo D.-H."/>
            <person name="Larsson T."/>
            <person name="Lv J."/>
            <person name="Arendt D."/>
            <person name="Savage R."/>
            <person name="Osoegawa K."/>
            <person name="de Jong P."/>
            <person name="Lindberg D.R."/>
            <person name="Seaver E.C."/>
            <person name="Weisblat D.A."/>
            <person name="Putnam N.H."/>
            <person name="Grigoriev I.V."/>
            <person name="Rokhsar D.S."/>
        </authorList>
    </citation>
    <scope>NUCLEOTIDE SEQUENCE</scope>
</reference>
<dbReference type="InterPro" id="IPR009730">
    <property type="entry name" value="MFAP1_C"/>
</dbReference>
<feature type="coiled-coil region" evidence="2">
    <location>
        <begin position="319"/>
        <end position="353"/>
    </location>
</feature>
<evidence type="ECO:0000256" key="1">
    <source>
        <dbReference type="ARBA" id="ARBA00008155"/>
    </source>
</evidence>
<accession>T1FNP7</accession>
<dbReference type="eggNOG" id="KOG1425">
    <property type="taxonomic scope" value="Eukaryota"/>
</dbReference>
<organism evidence="6 7">
    <name type="scientific">Helobdella robusta</name>
    <name type="common">Californian leech</name>
    <dbReference type="NCBI Taxonomy" id="6412"/>
    <lineage>
        <taxon>Eukaryota</taxon>
        <taxon>Metazoa</taxon>
        <taxon>Spiralia</taxon>
        <taxon>Lophotrochozoa</taxon>
        <taxon>Annelida</taxon>
        <taxon>Clitellata</taxon>
        <taxon>Hirudinea</taxon>
        <taxon>Rhynchobdellida</taxon>
        <taxon>Glossiphoniidae</taxon>
        <taxon>Helobdella</taxon>
    </lineage>
</organism>
<dbReference type="PANTHER" id="PTHR15327">
    <property type="entry name" value="MICROFIBRIL-ASSOCIATED PROTEIN"/>
    <property type="match status" value="1"/>
</dbReference>
<dbReference type="Pfam" id="PF06991">
    <property type="entry name" value="MFAP1"/>
    <property type="match status" value="1"/>
</dbReference>
<dbReference type="STRING" id="6412.T1FNP7"/>
<dbReference type="AlphaFoldDB" id="T1FNP7"/>
<dbReference type="OMA" id="FHNERAG"/>
<feature type="compositionally biased region" description="Basic and acidic residues" evidence="3">
    <location>
        <begin position="186"/>
        <end position="205"/>
    </location>
</feature>
<dbReference type="Proteomes" id="UP000015101">
    <property type="component" value="Unassembled WGS sequence"/>
</dbReference>
<feature type="compositionally biased region" description="Acidic residues" evidence="3">
    <location>
        <begin position="206"/>
        <end position="226"/>
    </location>
</feature>
<gene>
    <name evidence="6" type="primary">20210444</name>
    <name evidence="5" type="ORF">HELRODRAFT_186127</name>
</gene>
<dbReference type="GO" id="GO:0000398">
    <property type="term" value="P:mRNA splicing, via spliceosome"/>
    <property type="evidence" value="ECO:0000318"/>
    <property type="project" value="GO_Central"/>
</dbReference>
<evidence type="ECO:0000313" key="5">
    <source>
        <dbReference type="EMBL" id="ESN92455.1"/>
    </source>
</evidence>
<dbReference type="InParanoid" id="T1FNP7"/>
<evidence type="ECO:0000256" key="3">
    <source>
        <dbReference type="SAM" id="MobiDB-lite"/>
    </source>
</evidence>
<dbReference type="HOGENOM" id="CLU_023077_1_0_1"/>
<reference evidence="5 7" key="2">
    <citation type="journal article" date="2013" name="Nature">
        <title>Insights into bilaterian evolution from three spiralian genomes.</title>
        <authorList>
            <person name="Simakov O."/>
            <person name="Marletaz F."/>
            <person name="Cho S.J."/>
            <person name="Edsinger-Gonzales E."/>
            <person name="Havlak P."/>
            <person name="Hellsten U."/>
            <person name="Kuo D.H."/>
            <person name="Larsson T."/>
            <person name="Lv J."/>
            <person name="Arendt D."/>
            <person name="Savage R."/>
            <person name="Osoegawa K."/>
            <person name="de Jong P."/>
            <person name="Grimwood J."/>
            <person name="Chapman J.A."/>
            <person name="Shapiro H."/>
            <person name="Aerts A."/>
            <person name="Otillar R.P."/>
            <person name="Terry A.Y."/>
            <person name="Boore J.L."/>
            <person name="Grigoriev I.V."/>
            <person name="Lindberg D.R."/>
            <person name="Seaver E.C."/>
            <person name="Weisblat D.A."/>
            <person name="Putnam N.H."/>
            <person name="Rokhsar D.S."/>
        </authorList>
    </citation>
    <scope>NUCLEOTIDE SEQUENCE</scope>
</reference>
<dbReference type="EnsemblMetazoa" id="HelroT186127">
    <property type="protein sequence ID" value="HelroP186127"/>
    <property type="gene ID" value="HelroG186127"/>
</dbReference>
<dbReference type="KEGG" id="hro:HELRODRAFT_186127"/>
<dbReference type="EMBL" id="AMQM01007545">
    <property type="status" value="NOT_ANNOTATED_CDS"/>
    <property type="molecule type" value="Genomic_DNA"/>
</dbReference>
<feature type="region of interest" description="Disordered" evidence="3">
    <location>
        <begin position="58"/>
        <end position="170"/>
    </location>
</feature>
<dbReference type="InterPro" id="IPR033194">
    <property type="entry name" value="MFAP1"/>
</dbReference>
<evidence type="ECO:0000256" key="2">
    <source>
        <dbReference type="SAM" id="Coils"/>
    </source>
</evidence>
<dbReference type="GO" id="GO:0005684">
    <property type="term" value="C:U2-type spliceosomal complex"/>
    <property type="evidence" value="ECO:0000318"/>
    <property type="project" value="GO_Central"/>
</dbReference>
<dbReference type="FunCoup" id="T1FNP7">
    <property type="interactions" value="1361"/>
</dbReference>
<comment type="similarity">
    <text evidence="1">Belongs to the MFAP1 family.</text>
</comment>
<dbReference type="EMBL" id="KB097640">
    <property type="protein sequence ID" value="ESN92455.1"/>
    <property type="molecule type" value="Genomic_DNA"/>
</dbReference>
<evidence type="ECO:0000259" key="4">
    <source>
        <dbReference type="Pfam" id="PF06991"/>
    </source>
</evidence>
<feature type="coiled-coil region" evidence="2">
    <location>
        <begin position="236"/>
        <end position="280"/>
    </location>
</feature>
<dbReference type="RefSeq" id="XP_009029390.1">
    <property type="nucleotide sequence ID" value="XM_009031142.1"/>
</dbReference>
<evidence type="ECO:0000313" key="6">
    <source>
        <dbReference type="EnsemblMetazoa" id="HelroP186127"/>
    </source>
</evidence>
<feature type="region of interest" description="Disordered" evidence="3">
    <location>
        <begin position="186"/>
        <end position="231"/>
    </location>
</feature>
<feature type="compositionally biased region" description="Acidic residues" evidence="3">
    <location>
        <begin position="159"/>
        <end position="170"/>
    </location>
</feature>
<feature type="region of interest" description="Disordered" evidence="3">
    <location>
        <begin position="1"/>
        <end position="23"/>
    </location>
</feature>
<evidence type="ECO:0000313" key="7">
    <source>
        <dbReference type="Proteomes" id="UP000015101"/>
    </source>
</evidence>
<dbReference type="OrthoDB" id="1111734at2759"/>
<keyword evidence="2" id="KW-0175">Coiled coil</keyword>
<dbReference type="GeneID" id="20210444"/>
<sequence length="468" mass="55696">MSSKVPIMSTAGAVPTKNEKGELTMEKVKVSRYVTGKRPEYAPDSSDEEDVNLNLLKIKNANDDNDEDDDDNEYNNYNNRLTDEENVGSQNYKGDKRLQRLMNLNRHRKNVDDDYDDEDRIARHRKLVEPEVLEKSDDDENDYDNDERDERRRYINDGDASDDEDLDDEEIERRREAIRLRILNQKKDEDILDRADESDSGNEKQDGEDDDDDDYEEYSESEEEEVEPRLKPVFVRKKDRITIQEKEKELQKLKDQEYENKKLANERRAQTLKMVEAEIKRDMETKVKENEDEFGGVVSNDENDEEQYEAWKVRELRRLKRDRDEREAIDREKQELERLHNMTEEERRQEQKLNPKVVTNKAPKGKYKFLQKYYHRGVFYLDKDDTVYKRDFTAPTLEDHFNKTVLPKVMQVKNFGRSGRTKYTHLVDQDTTQFESAWVADTAMNLKFHTNKGGGMKQQFDRPAIKRK</sequence>
<feature type="compositionally biased region" description="Acidic residues" evidence="3">
    <location>
        <begin position="136"/>
        <end position="147"/>
    </location>
</feature>
<feature type="compositionally biased region" description="Acidic residues" evidence="3">
    <location>
        <begin position="63"/>
        <end position="73"/>
    </location>
</feature>
<proteinExistence type="inferred from homology"/>
<dbReference type="CTD" id="20210444"/>
<protein>
    <recommendedName>
        <fullName evidence="4">Micro-fibrillar-associated protein 1 C-terminal domain-containing protein</fullName>
    </recommendedName>
</protein>